<gene>
    <name evidence="2" type="ORF">BGI27_04155</name>
</gene>
<comment type="caution">
    <text evidence="2">The sequence shown here is derived from an EMBL/GenBank/DDBJ whole genome shotgun (WGS) entry which is preliminary data.</text>
</comment>
<proteinExistence type="predicted"/>
<feature type="compositionally biased region" description="Low complexity" evidence="1">
    <location>
        <begin position="16"/>
        <end position="29"/>
    </location>
</feature>
<reference evidence="2 3" key="1">
    <citation type="submission" date="2016-08" db="EMBL/GenBank/DDBJ databases">
        <title>Candidatus Dactylopiibacterium carminicum genome sequence.</title>
        <authorList>
            <person name="Ramirez-Puebla S.T."/>
            <person name="Ormeno-Orrillo E."/>
            <person name="Vera-Ponce De Leon A."/>
            <person name="Luis L."/>
            <person name="Sanchez-Flores A."/>
            <person name="Monica R."/>
            <person name="Martinez-Romero E."/>
        </authorList>
    </citation>
    <scope>NUCLEOTIDE SEQUENCE [LARGE SCALE GENOMIC DNA]</scope>
    <source>
        <strain evidence="2">END1</strain>
    </source>
</reference>
<keyword evidence="3" id="KW-1185">Reference proteome</keyword>
<accession>A0ABQ7HSJ8</accession>
<evidence type="ECO:0000313" key="2">
    <source>
        <dbReference type="EMBL" id="KAF7600093.1"/>
    </source>
</evidence>
<organism evidence="2 3">
    <name type="scientific">Candidatus Dactylopiibacterium carminicum</name>
    <dbReference type="NCBI Taxonomy" id="857335"/>
    <lineage>
        <taxon>Bacteria</taxon>
        <taxon>Pseudomonadati</taxon>
        <taxon>Pseudomonadota</taxon>
        <taxon>Betaproteobacteria</taxon>
        <taxon>Rhodocyclales</taxon>
        <taxon>Rhodocyclaceae</taxon>
        <taxon>Candidatus Dactylopiibacterium</taxon>
    </lineage>
</organism>
<protein>
    <submittedName>
        <fullName evidence="2">Uncharacterized protein</fullName>
    </submittedName>
</protein>
<dbReference type="EMBL" id="MDUX01000009">
    <property type="protein sequence ID" value="KAF7600093.1"/>
    <property type="molecule type" value="Genomic_DNA"/>
</dbReference>
<name>A0ABQ7HSJ8_9RHOO</name>
<sequence>MVCVPPEQSTDPVEFNTGSGSNTTDSNGNSVGGGTTTQETTCSGGSCTTTTTTTGSDGSSTSTTTTGASRGDSEQLNLCQQMPQLSICKNGSFTGTYCQTAPSCDGDAVQCAQATQLWQIRCQWAWAEEANDLSAIHDETSQNLPTQAEIDAALNKDGSGDLDIWATFQEKRKDYLTFSGSCIAEKGFTYKGREYKFDLSILCELGKFLRLIMHIIAYIGVVHLLSRTVPT</sequence>
<dbReference type="Proteomes" id="UP000623509">
    <property type="component" value="Unassembled WGS sequence"/>
</dbReference>
<feature type="region of interest" description="Disordered" evidence="1">
    <location>
        <begin position="1"/>
        <end position="74"/>
    </location>
</feature>
<evidence type="ECO:0000256" key="1">
    <source>
        <dbReference type="SAM" id="MobiDB-lite"/>
    </source>
</evidence>
<feature type="compositionally biased region" description="Low complexity" evidence="1">
    <location>
        <begin position="36"/>
        <end position="70"/>
    </location>
</feature>
<evidence type="ECO:0000313" key="3">
    <source>
        <dbReference type="Proteomes" id="UP000623509"/>
    </source>
</evidence>